<evidence type="ECO:0000313" key="4">
    <source>
        <dbReference type="EMBL" id="KAJ0961213.1"/>
    </source>
</evidence>
<evidence type="ECO:0000313" key="5">
    <source>
        <dbReference type="Proteomes" id="UP001085076"/>
    </source>
</evidence>
<feature type="compositionally biased region" description="Polar residues" evidence="1">
    <location>
        <begin position="64"/>
        <end position="73"/>
    </location>
</feature>
<dbReference type="AlphaFoldDB" id="A0A9D5BV05"/>
<dbReference type="Pfam" id="PF04783">
    <property type="entry name" value="DUF630"/>
    <property type="match status" value="1"/>
</dbReference>
<evidence type="ECO:0000259" key="2">
    <source>
        <dbReference type="Pfam" id="PF04782"/>
    </source>
</evidence>
<dbReference type="Pfam" id="PF04782">
    <property type="entry name" value="DUF632"/>
    <property type="match status" value="1"/>
</dbReference>
<accession>A0A9D5BV05</accession>
<feature type="domain" description="DUF630" evidence="3">
    <location>
        <begin position="1"/>
        <end position="59"/>
    </location>
</feature>
<feature type="region of interest" description="Disordered" evidence="1">
    <location>
        <begin position="204"/>
        <end position="234"/>
    </location>
</feature>
<reference evidence="4 5" key="1">
    <citation type="journal article" date="2022" name="Hortic Res">
        <title>The genome of Dioscorea zingiberensis sheds light on the biosynthesis, origin and evolution of the medicinally important diosgenin saponins.</title>
        <authorList>
            <person name="Li Y."/>
            <person name="Tan C."/>
            <person name="Li Z."/>
            <person name="Guo J."/>
            <person name="Li S."/>
            <person name="Chen X."/>
            <person name="Wang C."/>
            <person name="Dai X."/>
            <person name="Yang H."/>
            <person name="Song W."/>
            <person name="Hou L."/>
            <person name="Xu J."/>
            <person name="Tong Z."/>
            <person name="Xu A."/>
            <person name="Yuan X."/>
            <person name="Wang W."/>
            <person name="Yang Q."/>
            <person name="Chen L."/>
            <person name="Sun Z."/>
            <person name="Wang K."/>
            <person name="Pan B."/>
            <person name="Chen J."/>
            <person name="Bao Y."/>
            <person name="Liu F."/>
            <person name="Qi X."/>
            <person name="Gang D.R."/>
            <person name="Wen J."/>
            <person name="Li J."/>
        </authorList>
    </citation>
    <scope>NUCLEOTIDE SEQUENCE [LARGE SCALE GENOMIC DNA]</scope>
    <source>
        <strain evidence="4">Dzin_1.0</strain>
    </source>
</reference>
<dbReference type="Proteomes" id="UP001085076">
    <property type="component" value="Unassembled WGS sequence"/>
</dbReference>
<feature type="domain" description="DUF632" evidence="2">
    <location>
        <begin position="322"/>
        <end position="665"/>
    </location>
</feature>
<feature type="compositionally biased region" description="Polar residues" evidence="1">
    <location>
        <begin position="139"/>
        <end position="148"/>
    </location>
</feature>
<sequence length="754" mass="84865">MGVSNSKMEDDKALLLCRERRRFVRQALDGRCSLAVAHVSYIQSLRSTGTALRKFVESDVPAESSLNTSTSATPEPLSLTDKSASQISNVETVESCSPVPSPLSSARIHVNNMKAFRSFTATIKEKPPTPVIATLQTEISTPKGTTSLTDEDSTAETPPPPGTPPWDYFELFHPIDNQFSFQDGSDSNLGLDNSSYISRLREEEGIPELEEEGENVSSNGRDDVGSEDDFDQPSTEPLVQMFKNRNEVLDSNPIRDSLSEEKVALGTKQLNQEKLIVTNGMHEPDETAPQPPPKEPSSVVILPIDGREKQHVSANKLAPKDLMSCIWEIEDLFIKASESGKEVPRMLEAYKVNFRPLFAEYKAHRSRASSYLTSCVGWCGEETHLHEEPAANETKYLTWHRSESSLSSSSRNLIGVTSKDDGDNFNDSILSNRFMNSGSHASTLDRLYAWERKLYDEVKASGVIRREYDAKCRLLRHQESRGESQYKIDKTRAKVKDLHSRVKVSIQRIDSISKKIEELRDAELQPQLEELIEGIAQMWERMLDCHKHQCSIISSASNIGSTKISSRSESYRQSAGLLTFELNSLCSSFIKWISVHKSYLEAINGWLHKCVFPLRHKASRGRKNLEFSPRRDRAPPIFVTCRDWLKMLTDLPTSEVERAIKNLSAISTDFLPHQEKVHGNTKLLFSLSKKAGKYEELVEDRNVTSADSYLDLNRFQSGLADFLYQLKAYAESSVQNYGALQMSIEAARDAYEKD</sequence>
<dbReference type="EMBL" id="JAGGNH010000035">
    <property type="protein sequence ID" value="KAJ0961213.1"/>
    <property type="molecule type" value="Genomic_DNA"/>
</dbReference>
<comment type="caution">
    <text evidence="4">The sequence shown here is derived from an EMBL/GenBank/DDBJ whole genome shotgun (WGS) entry which is preliminary data.</text>
</comment>
<dbReference type="OrthoDB" id="694308at2759"/>
<feature type="region of interest" description="Disordered" evidence="1">
    <location>
        <begin position="59"/>
        <end position="79"/>
    </location>
</feature>
<name>A0A9D5BV05_9LILI</name>
<evidence type="ECO:0000259" key="3">
    <source>
        <dbReference type="Pfam" id="PF04783"/>
    </source>
</evidence>
<feature type="compositionally biased region" description="Acidic residues" evidence="1">
    <location>
        <begin position="205"/>
        <end position="214"/>
    </location>
</feature>
<dbReference type="PANTHER" id="PTHR21450:SF6">
    <property type="entry name" value="EXPRESSED PROTEIN"/>
    <property type="match status" value="1"/>
</dbReference>
<evidence type="ECO:0008006" key="6">
    <source>
        <dbReference type="Google" id="ProtNLM"/>
    </source>
</evidence>
<dbReference type="InterPro" id="IPR006868">
    <property type="entry name" value="DUF630"/>
</dbReference>
<dbReference type="InterPro" id="IPR006867">
    <property type="entry name" value="DUF632"/>
</dbReference>
<gene>
    <name evidence="4" type="ORF">J5N97_000807</name>
</gene>
<protein>
    <recommendedName>
        <fullName evidence="6">Nitrate regulatory gene2 protein-like</fullName>
    </recommendedName>
</protein>
<evidence type="ECO:0000256" key="1">
    <source>
        <dbReference type="SAM" id="MobiDB-lite"/>
    </source>
</evidence>
<feature type="region of interest" description="Disordered" evidence="1">
    <location>
        <begin position="139"/>
        <end position="165"/>
    </location>
</feature>
<organism evidence="4 5">
    <name type="scientific">Dioscorea zingiberensis</name>
    <dbReference type="NCBI Taxonomy" id="325984"/>
    <lineage>
        <taxon>Eukaryota</taxon>
        <taxon>Viridiplantae</taxon>
        <taxon>Streptophyta</taxon>
        <taxon>Embryophyta</taxon>
        <taxon>Tracheophyta</taxon>
        <taxon>Spermatophyta</taxon>
        <taxon>Magnoliopsida</taxon>
        <taxon>Liliopsida</taxon>
        <taxon>Dioscoreales</taxon>
        <taxon>Dioscoreaceae</taxon>
        <taxon>Dioscorea</taxon>
    </lineage>
</organism>
<keyword evidence="5" id="KW-1185">Reference proteome</keyword>
<dbReference type="PANTHER" id="PTHR21450">
    <property type="entry name" value="PROTEIN ALTERED PHOSPHATE STARVATION RESPONSE 1"/>
    <property type="match status" value="1"/>
</dbReference>
<proteinExistence type="predicted"/>